<name>A0AA44FA90_AGRTU</name>
<sequence length="236" mass="25296">MIDAAFIKQCADPRLSVEIVQQFAQEIGVTDPLQVTVKSGNRTFAVPKPKTAEEAKDLTKQYLGQAVVRVGVTQYPAGFGIQSADELSVNLFEPCENLRMGTALFSKVYRIVTKWYGNPRPEAFEDAMLSYASGYFEGQNVFKAEDPGNVTVWKPAPAEQLAAAQGRITGEDVPAQSSDPVGEVMAVGQAAGQKGSMEGQGASDPPLSNQDPNRAPMRINLTGIKVHNVEPGAPAK</sequence>
<evidence type="ECO:0000313" key="3">
    <source>
        <dbReference type="Proteomes" id="UP000702952"/>
    </source>
</evidence>
<dbReference type="EMBL" id="JAAMAY010000043">
    <property type="protein sequence ID" value="NTC32107.1"/>
    <property type="molecule type" value="Genomic_DNA"/>
</dbReference>
<dbReference type="RefSeq" id="WP_174021642.1">
    <property type="nucleotide sequence ID" value="NZ_JAAMAW010000022.1"/>
</dbReference>
<reference evidence="2" key="1">
    <citation type="journal article" date="2020" name="Science">
        <title>Unexpected conservation and global transmission of agrobacterial virulence plasmids.</title>
        <authorList>
            <person name="Weisberg A.J."/>
            <person name="Davis E.W. 2nd"/>
            <person name="Tabima J."/>
            <person name="Belcher M.S."/>
            <person name="Miller M."/>
            <person name="Kuo C.H."/>
            <person name="Loper J.E."/>
            <person name="Grunwald N.J."/>
            <person name="Putnam M.L."/>
            <person name="Chang J.H."/>
        </authorList>
    </citation>
    <scope>NUCLEOTIDE SEQUENCE</scope>
    <source>
        <strain evidence="2">17-1853-1a</strain>
    </source>
</reference>
<evidence type="ECO:0000256" key="1">
    <source>
        <dbReference type="SAM" id="MobiDB-lite"/>
    </source>
</evidence>
<organism evidence="2 3">
    <name type="scientific">Agrobacterium tumefaciens</name>
    <dbReference type="NCBI Taxonomy" id="358"/>
    <lineage>
        <taxon>Bacteria</taxon>
        <taxon>Pseudomonadati</taxon>
        <taxon>Pseudomonadota</taxon>
        <taxon>Alphaproteobacteria</taxon>
        <taxon>Hyphomicrobiales</taxon>
        <taxon>Rhizobiaceae</taxon>
        <taxon>Rhizobium/Agrobacterium group</taxon>
        <taxon>Agrobacterium</taxon>
        <taxon>Agrobacterium tumefaciens complex</taxon>
    </lineage>
</organism>
<dbReference type="Pfam" id="PF06871">
    <property type="entry name" value="TraH_2"/>
    <property type="match status" value="1"/>
</dbReference>
<evidence type="ECO:0000313" key="2">
    <source>
        <dbReference type="EMBL" id="NTC32107.1"/>
    </source>
</evidence>
<proteinExistence type="predicted"/>
<dbReference type="InterPro" id="IPR010680">
    <property type="entry name" value="TraH_2"/>
</dbReference>
<protein>
    <submittedName>
        <fullName evidence="2">Conjugal transfer protein TraH</fullName>
    </submittedName>
</protein>
<comment type="caution">
    <text evidence="2">The sequence shown here is derived from an EMBL/GenBank/DDBJ whole genome shotgun (WGS) entry which is preliminary data.</text>
</comment>
<feature type="region of interest" description="Disordered" evidence="1">
    <location>
        <begin position="186"/>
        <end position="218"/>
    </location>
</feature>
<dbReference type="AlphaFoldDB" id="A0AA44FA90"/>
<accession>A0AA44FA90</accession>
<gene>
    <name evidence="2" type="ORF">G6M46_28605</name>
</gene>
<dbReference type="Proteomes" id="UP000702952">
    <property type="component" value="Unassembled WGS sequence"/>
</dbReference>